<dbReference type="InterPro" id="IPR011029">
    <property type="entry name" value="DEATH-like_dom_sf"/>
</dbReference>
<reference evidence="3 4" key="1">
    <citation type="journal article" date="2009" name="Science">
        <title>Genome sequence, comparative analysis, and population genetics of the domestic horse.</title>
        <authorList>
            <consortium name="Broad Institute Genome Sequencing Platform"/>
            <consortium name="Broad Institute Whole Genome Assembly Team"/>
            <person name="Wade C.M."/>
            <person name="Giulotto E."/>
            <person name="Sigurdsson S."/>
            <person name="Zoli M."/>
            <person name="Gnerre S."/>
            <person name="Imsland F."/>
            <person name="Lear T.L."/>
            <person name="Adelson D.L."/>
            <person name="Bailey E."/>
            <person name="Bellone R.R."/>
            <person name="Bloecker H."/>
            <person name="Distl O."/>
            <person name="Edgar R.C."/>
            <person name="Garber M."/>
            <person name="Leeb T."/>
            <person name="Mauceli E."/>
            <person name="MacLeod J.N."/>
            <person name="Penedo M.C.T."/>
            <person name="Raison J.M."/>
            <person name="Sharpe T."/>
            <person name="Vogel J."/>
            <person name="Andersson L."/>
            <person name="Antczak D.F."/>
            <person name="Biagi T."/>
            <person name="Binns M.M."/>
            <person name="Chowdhary B.P."/>
            <person name="Coleman S.J."/>
            <person name="Della Valle G."/>
            <person name="Fryc S."/>
            <person name="Guerin G."/>
            <person name="Hasegawa T."/>
            <person name="Hill E.W."/>
            <person name="Jurka J."/>
            <person name="Kiialainen A."/>
            <person name="Lindgren G."/>
            <person name="Liu J."/>
            <person name="Magnani E."/>
            <person name="Mickelson J.R."/>
            <person name="Murray J."/>
            <person name="Nergadze S.G."/>
            <person name="Onofrio R."/>
            <person name="Pedroni S."/>
            <person name="Piras M.F."/>
            <person name="Raudsepp T."/>
            <person name="Rocchi M."/>
            <person name="Roeed K.H."/>
            <person name="Ryder O.A."/>
            <person name="Searle S."/>
            <person name="Skow L."/>
            <person name="Swinburne J.E."/>
            <person name="Syvaenen A.C."/>
            <person name="Tozaki T."/>
            <person name="Valberg S.J."/>
            <person name="Vaudin M."/>
            <person name="White J.R."/>
            <person name="Zody M.C."/>
            <person name="Lander E.S."/>
            <person name="Lindblad-Toh K."/>
        </authorList>
    </citation>
    <scope>NUCLEOTIDE SEQUENCE [LARGE SCALE GENOMIC DNA]</scope>
    <source>
        <strain evidence="3 4">Thoroughbred</strain>
    </source>
</reference>
<dbReference type="GO" id="GO:0042981">
    <property type="term" value="P:regulation of apoptotic process"/>
    <property type="evidence" value="ECO:0007669"/>
    <property type="project" value="InterPro"/>
</dbReference>
<feature type="region of interest" description="Disordered" evidence="1">
    <location>
        <begin position="68"/>
        <end position="135"/>
    </location>
</feature>
<dbReference type="AlphaFoldDB" id="A0A9L0R9M3"/>
<keyword evidence="4" id="KW-1185">Reference proteome</keyword>
<reference evidence="3" key="3">
    <citation type="submission" date="2025-09" db="UniProtKB">
        <authorList>
            <consortium name="Ensembl"/>
        </authorList>
    </citation>
    <scope>IDENTIFICATION</scope>
    <source>
        <strain evidence="3">Thoroughbred</strain>
    </source>
</reference>
<dbReference type="PANTHER" id="PTHR22797">
    <property type="entry name" value="CARD6/NUCLEOLAR PROTEIN 3"/>
    <property type="match status" value="1"/>
</dbReference>
<evidence type="ECO:0000313" key="4">
    <source>
        <dbReference type="Proteomes" id="UP000002281"/>
    </source>
</evidence>
<dbReference type="CDD" id="cd01671">
    <property type="entry name" value="CARD"/>
    <property type="match status" value="1"/>
</dbReference>
<evidence type="ECO:0000259" key="2">
    <source>
        <dbReference type="PROSITE" id="PS50209"/>
    </source>
</evidence>
<dbReference type="Ensembl" id="ENSECAT00000142836.1">
    <property type="protein sequence ID" value="ENSECAP00000058338.1"/>
    <property type="gene ID" value="ENSECAG00000012362.4"/>
</dbReference>
<name>A0A9L0R9M3_HORSE</name>
<feature type="region of interest" description="Disordered" evidence="1">
    <location>
        <begin position="220"/>
        <end position="247"/>
    </location>
</feature>
<reference evidence="3" key="2">
    <citation type="submission" date="2025-08" db="UniProtKB">
        <authorList>
            <consortium name="Ensembl"/>
        </authorList>
    </citation>
    <scope>IDENTIFICATION</scope>
    <source>
        <strain evidence="3">Thoroughbred</strain>
    </source>
</reference>
<organism evidence="3 4">
    <name type="scientific">Equus caballus</name>
    <name type="common">Horse</name>
    <dbReference type="NCBI Taxonomy" id="9796"/>
    <lineage>
        <taxon>Eukaryota</taxon>
        <taxon>Metazoa</taxon>
        <taxon>Chordata</taxon>
        <taxon>Craniata</taxon>
        <taxon>Vertebrata</taxon>
        <taxon>Euteleostomi</taxon>
        <taxon>Mammalia</taxon>
        <taxon>Eutheria</taxon>
        <taxon>Laurasiatheria</taxon>
        <taxon>Perissodactyla</taxon>
        <taxon>Equidae</taxon>
        <taxon>Equus</taxon>
    </lineage>
</organism>
<evidence type="ECO:0000313" key="3">
    <source>
        <dbReference type="Ensembl" id="ENSECAP00000058338.1"/>
    </source>
</evidence>
<dbReference type="Pfam" id="PF00619">
    <property type="entry name" value="CARD"/>
    <property type="match status" value="1"/>
</dbReference>
<dbReference type="GeneTree" id="ENSGT00940000156804"/>
<gene>
    <name evidence="3" type="primary">C7</name>
</gene>
<sequence>MATGSVFSEITEKERKKLLEILQQDPDSLLDTLTSRRLISEEEYETLEDITDALKKSQKLLILVQKKGEHNTESPPSVGINENSDGFLPGGKQPENPEITEPFKEKEHVDLETSQSFRDNKTGYRETAWSSRENEKEYNTPKVALPHSVENVEYEVPATIECLQDGQRYEEPDDSLYLGEEGYLESVGYPVDAEITVEEEDYADPDYIVYDGEEHCAYSETTEFSDEEQSHEDSETGMSLEEEEEKNMEVKILVQKSGNQRVETMFMKALRKPLRSTIVLLLFLREKLPPVDFV</sequence>
<dbReference type="PROSITE" id="PS50209">
    <property type="entry name" value="CARD"/>
    <property type="match status" value="1"/>
</dbReference>
<dbReference type="PANTHER" id="PTHR22797:SF36">
    <property type="entry name" value="CASPASE RECRUITMENT DOMAIN-CONTAINING PROTEIN 6"/>
    <property type="match status" value="1"/>
</dbReference>
<dbReference type="SUPFAM" id="SSF47986">
    <property type="entry name" value="DEATH domain"/>
    <property type="match status" value="1"/>
</dbReference>
<dbReference type="InterPro" id="IPR052685">
    <property type="entry name" value="Apoptosis_Repressor_CARD"/>
</dbReference>
<dbReference type="Proteomes" id="UP000002281">
    <property type="component" value="Chromosome 21"/>
</dbReference>
<feature type="domain" description="CARD" evidence="2">
    <location>
        <begin position="3"/>
        <end position="69"/>
    </location>
</feature>
<proteinExistence type="predicted"/>
<protein>
    <submittedName>
        <fullName evidence="3">Complement C7</fullName>
    </submittedName>
</protein>
<dbReference type="InterPro" id="IPR001315">
    <property type="entry name" value="CARD"/>
</dbReference>
<evidence type="ECO:0000256" key="1">
    <source>
        <dbReference type="SAM" id="MobiDB-lite"/>
    </source>
</evidence>
<dbReference type="Gene3D" id="1.10.533.10">
    <property type="entry name" value="Death Domain, Fas"/>
    <property type="match status" value="1"/>
</dbReference>
<feature type="compositionally biased region" description="Basic and acidic residues" evidence="1">
    <location>
        <begin position="101"/>
        <end position="111"/>
    </location>
</feature>
<accession>A0A9L0R9M3</accession>